<sequence>MYVAIFSFILLFRLVSLRVRYFLKLISAKFGPLQLFHGQYTSLVSSWQLFTLQGESELADASKLFGYLSDAGFCKLAFLLISCSLD</sequence>
<evidence type="ECO:0000313" key="1">
    <source>
        <dbReference type="EMBL" id="KAA6363828.1"/>
    </source>
</evidence>
<dbReference type="Proteomes" id="UP000324800">
    <property type="component" value="Unassembled WGS sequence"/>
</dbReference>
<dbReference type="EMBL" id="SNRW01022427">
    <property type="protein sequence ID" value="KAA6363828.1"/>
    <property type="molecule type" value="Genomic_DNA"/>
</dbReference>
<name>A0A5J4U0F1_9EUKA</name>
<comment type="caution">
    <text evidence="1">The sequence shown here is derived from an EMBL/GenBank/DDBJ whole genome shotgun (WGS) entry which is preliminary data.</text>
</comment>
<reference evidence="1 2" key="1">
    <citation type="submission" date="2019-03" db="EMBL/GenBank/DDBJ databases">
        <title>Single cell metagenomics reveals metabolic interactions within the superorganism composed of flagellate Streblomastix strix and complex community of Bacteroidetes bacteria on its surface.</title>
        <authorList>
            <person name="Treitli S.C."/>
            <person name="Kolisko M."/>
            <person name="Husnik F."/>
            <person name="Keeling P."/>
            <person name="Hampl V."/>
        </authorList>
    </citation>
    <scope>NUCLEOTIDE SEQUENCE [LARGE SCALE GENOMIC DNA]</scope>
    <source>
        <strain evidence="1">ST1C</strain>
    </source>
</reference>
<feature type="non-terminal residue" evidence="1">
    <location>
        <position position="86"/>
    </location>
</feature>
<dbReference type="AlphaFoldDB" id="A0A5J4U0F1"/>
<gene>
    <name evidence="1" type="ORF">EZS28_040645</name>
</gene>
<protein>
    <submittedName>
        <fullName evidence="1">Uncharacterized protein</fullName>
    </submittedName>
</protein>
<evidence type="ECO:0000313" key="2">
    <source>
        <dbReference type="Proteomes" id="UP000324800"/>
    </source>
</evidence>
<organism evidence="1 2">
    <name type="scientific">Streblomastix strix</name>
    <dbReference type="NCBI Taxonomy" id="222440"/>
    <lineage>
        <taxon>Eukaryota</taxon>
        <taxon>Metamonada</taxon>
        <taxon>Preaxostyla</taxon>
        <taxon>Oxymonadida</taxon>
        <taxon>Streblomastigidae</taxon>
        <taxon>Streblomastix</taxon>
    </lineage>
</organism>
<accession>A0A5J4U0F1</accession>
<proteinExistence type="predicted"/>